<dbReference type="Proteomes" id="UP000479756">
    <property type="component" value="Unassembled WGS sequence"/>
</dbReference>
<feature type="transmembrane region" description="Helical" evidence="1">
    <location>
        <begin position="273"/>
        <end position="294"/>
    </location>
</feature>
<keyword evidence="1" id="KW-0472">Membrane</keyword>
<evidence type="ECO:0000313" key="2">
    <source>
        <dbReference type="EMBL" id="NEM92407.1"/>
    </source>
</evidence>
<feature type="transmembrane region" description="Helical" evidence="1">
    <location>
        <begin position="159"/>
        <end position="175"/>
    </location>
</feature>
<feature type="transmembrane region" description="Helical" evidence="1">
    <location>
        <begin position="392"/>
        <end position="411"/>
    </location>
</feature>
<reference evidence="2 3" key="1">
    <citation type="journal article" date="2014" name="Int. J. Syst. Evol. Microbiol.">
        <title>Description of Galbitalea soli gen. nov., sp. nov., and Frondihabitans sucicola sp. nov.</title>
        <authorList>
            <person name="Kim S.J."/>
            <person name="Lim J.M."/>
            <person name="Ahn J.H."/>
            <person name="Weon H.Y."/>
            <person name="Hamada M."/>
            <person name="Suzuki K."/>
            <person name="Ahn T.Y."/>
            <person name="Kwon S.W."/>
        </authorList>
    </citation>
    <scope>NUCLEOTIDE SEQUENCE [LARGE SCALE GENOMIC DNA]</scope>
    <source>
        <strain evidence="2 3">NBRC 108727</strain>
    </source>
</reference>
<name>A0A7C9PPN9_9MICO</name>
<evidence type="ECO:0000256" key="1">
    <source>
        <dbReference type="SAM" id="Phobius"/>
    </source>
</evidence>
<dbReference type="EMBL" id="JAAGWZ010000005">
    <property type="protein sequence ID" value="NEM92407.1"/>
    <property type="molecule type" value="Genomic_DNA"/>
</dbReference>
<protein>
    <recommendedName>
        <fullName evidence="4">Glycosyltransferase RgtA/B/C/D-like domain-containing protein</fullName>
    </recommendedName>
</protein>
<feature type="transmembrane region" description="Helical" evidence="1">
    <location>
        <begin position="221"/>
        <end position="238"/>
    </location>
</feature>
<feature type="transmembrane region" description="Helical" evidence="1">
    <location>
        <begin position="21"/>
        <end position="46"/>
    </location>
</feature>
<accession>A0A7C9PPN9</accession>
<evidence type="ECO:0000313" key="3">
    <source>
        <dbReference type="Proteomes" id="UP000479756"/>
    </source>
</evidence>
<keyword evidence="1" id="KW-0812">Transmembrane</keyword>
<sequence length="575" mass="58602">MGPTSRARGADARARAFARRLPVILAEAAGLLVALAIAAVVVANVADSPRAFLLYYDGDSVLPALVRGSLAAGQPQDWAMSTVLFLPELTVYLALSAVGLGVKAAFAAGAVVNLAALYAALRYMESGTPHLPRARFAAGAGGHTLAAATHGLARRLPRIAATLAAFAVFAGLALTETSADRNALELASLLTTSTYYSATVIALVVIVGLVLRTLRGGGRRHRSAVTGALAAVTGFATLSNPIVIAWAVVPVVVVLGILGAARIVRWESLGRALAGLASGVASGLLLRIPLAHYITESASDAVRWGHAGESAAYYGALLAARFATPAGAVEAAIVAGLVATCAVVFVIALRRGGGMTAAGTRSELALVAGLGVIAPLGSIVGAILLGTLAARYLQPVVAAPVLLIAALPALGSARRHSTRRRVGRAGGAGARALRVAVAALASVAAVAALGAGSGAVPRIVASVRDADSSVRCVDDWVNQAGVRGAGTYWTVRAPKAYASDPRMLVQIDADLNGYAWLVDRADYPAGAISFLVIDAQSTIPHPLDLAPIRPPTISCGRYTIVDYRAHPLHLGPTHS</sequence>
<proteinExistence type="predicted"/>
<keyword evidence="1" id="KW-1133">Transmembrane helix</keyword>
<dbReference type="RefSeq" id="WP_163474477.1">
    <property type="nucleotide sequence ID" value="NZ_JAAGWZ010000005.1"/>
</dbReference>
<feature type="transmembrane region" description="Helical" evidence="1">
    <location>
        <begin position="432"/>
        <end position="452"/>
    </location>
</feature>
<feature type="transmembrane region" description="Helical" evidence="1">
    <location>
        <begin position="244"/>
        <end position="261"/>
    </location>
</feature>
<feature type="transmembrane region" description="Helical" evidence="1">
    <location>
        <begin position="195"/>
        <end position="214"/>
    </location>
</feature>
<evidence type="ECO:0008006" key="4">
    <source>
        <dbReference type="Google" id="ProtNLM"/>
    </source>
</evidence>
<feature type="transmembrane region" description="Helical" evidence="1">
    <location>
        <begin position="331"/>
        <end position="352"/>
    </location>
</feature>
<keyword evidence="3" id="KW-1185">Reference proteome</keyword>
<gene>
    <name evidence="2" type="ORF">G3T37_13715</name>
</gene>
<comment type="caution">
    <text evidence="2">The sequence shown here is derived from an EMBL/GenBank/DDBJ whole genome shotgun (WGS) entry which is preliminary data.</text>
</comment>
<dbReference type="AlphaFoldDB" id="A0A7C9PPN9"/>
<feature type="transmembrane region" description="Helical" evidence="1">
    <location>
        <begin position="364"/>
        <end position="386"/>
    </location>
</feature>
<organism evidence="2 3">
    <name type="scientific">Galbitalea soli</name>
    <dbReference type="NCBI Taxonomy" id="1268042"/>
    <lineage>
        <taxon>Bacteria</taxon>
        <taxon>Bacillati</taxon>
        <taxon>Actinomycetota</taxon>
        <taxon>Actinomycetes</taxon>
        <taxon>Micrococcales</taxon>
        <taxon>Microbacteriaceae</taxon>
        <taxon>Galbitalea</taxon>
    </lineage>
</organism>
<feature type="transmembrane region" description="Helical" evidence="1">
    <location>
        <begin position="91"/>
        <end position="121"/>
    </location>
</feature>